<keyword evidence="2" id="KW-0732">Signal</keyword>
<keyword evidence="1" id="KW-0812">Transmembrane</keyword>
<feature type="transmembrane region" description="Helical" evidence="1">
    <location>
        <begin position="289"/>
        <end position="312"/>
    </location>
</feature>
<evidence type="ECO:0000256" key="1">
    <source>
        <dbReference type="SAM" id="Phobius"/>
    </source>
</evidence>
<protein>
    <submittedName>
        <fullName evidence="3">Uncharacterized protein</fullName>
    </submittedName>
</protein>
<gene>
    <name evidence="3" type="ORF">JI744_13820</name>
</gene>
<feature type="transmembrane region" description="Helical" evidence="1">
    <location>
        <begin position="33"/>
        <end position="51"/>
    </location>
</feature>
<feature type="transmembrane region" description="Helical" evidence="1">
    <location>
        <begin position="391"/>
        <end position="413"/>
    </location>
</feature>
<organism evidence="3 4">
    <name type="scientific">Fuscibacter oryzae</name>
    <dbReference type="NCBI Taxonomy" id="2803939"/>
    <lineage>
        <taxon>Bacteria</taxon>
        <taxon>Pseudomonadati</taxon>
        <taxon>Pseudomonadota</taxon>
        <taxon>Alphaproteobacteria</taxon>
        <taxon>Rhodobacterales</taxon>
        <taxon>Paracoccaceae</taxon>
        <taxon>Fuscibacter</taxon>
    </lineage>
</organism>
<evidence type="ECO:0000256" key="2">
    <source>
        <dbReference type="SAM" id="SignalP"/>
    </source>
</evidence>
<feature type="transmembrane region" description="Helical" evidence="1">
    <location>
        <begin position="208"/>
        <end position="225"/>
    </location>
</feature>
<dbReference type="PROSITE" id="PS51257">
    <property type="entry name" value="PROKAR_LIPOPROTEIN"/>
    <property type="match status" value="1"/>
</dbReference>
<keyword evidence="4" id="KW-1185">Reference proteome</keyword>
<feature type="transmembrane region" description="Helical" evidence="1">
    <location>
        <begin position="178"/>
        <end position="196"/>
    </location>
</feature>
<feature type="transmembrane region" description="Helical" evidence="1">
    <location>
        <begin position="72"/>
        <end position="91"/>
    </location>
</feature>
<dbReference type="RefSeq" id="WP_202661720.1">
    <property type="nucleotide sequence ID" value="NZ_JAESVP010000006.1"/>
</dbReference>
<keyword evidence="1" id="KW-0472">Membrane</keyword>
<name>A0A8J7MSC7_9RHOB</name>
<comment type="caution">
    <text evidence="3">The sequence shown here is derived from an EMBL/GenBank/DDBJ whole genome shotgun (WGS) entry which is preliminary data.</text>
</comment>
<feature type="signal peptide" evidence="2">
    <location>
        <begin position="1"/>
        <end position="17"/>
    </location>
</feature>
<feature type="transmembrane region" description="Helical" evidence="1">
    <location>
        <begin position="145"/>
        <end position="166"/>
    </location>
</feature>
<proteinExistence type="predicted"/>
<keyword evidence="1" id="KW-1133">Transmembrane helix</keyword>
<accession>A0A8J7MSC7</accession>
<feature type="transmembrane region" description="Helical" evidence="1">
    <location>
        <begin position="245"/>
        <end position="268"/>
    </location>
</feature>
<feature type="transmembrane region" description="Helical" evidence="1">
    <location>
        <begin position="425"/>
        <end position="443"/>
    </location>
</feature>
<reference evidence="3" key="1">
    <citation type="submission" date="2021-01" db="EMBL/GenBank/DDBJ databases">
        <title>Genome seq and assembly of Tabrizicola sp. KVB23.</title>
        <authorList>
            <person name="Chhetri G."/>
        </authorList>
    </citation>
    <scope>NUCLEOTIDE SEQUENCE</scope>
    <source>
        <strain evidence="3">KVB23</strain>
    </source>
</reference>
<dbReference type="Proteomes" id="UP000619033">
    <property type="component" value="Unassembled WGS sequence"/>
</dbReference>
<dbReference type="AlphaFoldDB" id="A0A8J7MSC7"/>
<dbReference type="EMBL" id="JAESVP010000006">
    <property type="protein sequence ID" value="MBL4929188.1"/>
    <property type="molecule type" value="Genomic_DNA"/>
</dbReference>
<evidence type="ECO:0000313" key="3">
    <source>
        <dbReference type="EMBL" id="MBL4929188.1"/>
    </source>
</evidence>
<feature type="chain" id="PRO_5035305468" evidence="2">
    <location>
        <begin position="18"/>
        <end position="449"/>
    </location>
</feature>
<sequence>MKRLAAALTLTPGAALACALPPSVILTLPTGHYILAAALTVALTALLGVLTDRLPPLQGHLLHEGADLWPRMVGWTAGFIAMAVLLAIGFQGADDPLHNLLTLVFWTGVWIALPFASMVFGDLWRPFNPWVAPVRALRIALGWRGSVGLSGLGHWPAVVGMAGFSWFQIVSLAPDDPAGLAGLMLGYWLVILLLAVAEGEGWLEQGEFLTVFFALIGRVAPVWRVREAGRVQWMVGWPGAQVVRMAPLSLSQMAFIIVTLGSLSFEGLSETFWWMGLIGENPLEFTGRSAVIGVNTLGLLASWGLTGAAIWAGLRLSRALAGGGFAAGPVMLSFLAIAAGYHVAHFFVTLITTGQYTLWALNDPLFRGDSLLGLPPFYISFGFLSDPVFMQAVYAVQFAAILGAHLLAVILTLKLAGRGLRNMGHLPMTALMVLYTIFGLWLMSTARGA</sequence>
<evidence type="ECO:0000313" key="4">
    <source>
        <dbReference type="Proteomes" id="UP000619033"/>
    </source>
</evidence>
<feature type="transmembrane region" description="Helical" evidence="1">
    <location>
        <begin position="103"/>
        <end position="124"/>
    </location>
</feature>